<proteinExistence type="predicted"/>
<protein>
    <submittedName>
        <fullName evidence="1">Uncharacterized protein</fullName>
    </submittedName>
</protein>
<dbReference type="EMBL" id="GISG01267315">
    <property type="protein sequence ID" value="MBA4675466.1"/>
    <property type="molecule type" value="Transcribed_RNA"/>
</dbReference>
<sequence length="124" mass="15005">MKTMLSLYQKTPEIQYNLHQKELLNKVKTMFNLASKQMLNKLKTMFWLHQKKLLWKLNMMFSLCLKNQKITFRPDHRELSNKLKTMFRLHPSLELLEKQKIMTGTVLKRCWTLTMTATPLHLRK</sequence>
<dbReference type="AlphaFoldDB" id="A0A7C9EUN0"/>
<reference evidence="1" key="2">
    <citation type="submission" date="2020-07" db="EMBL/GenBank/DDBJ databases">
        <authorList>
            <person name="Vera ALvarez R."/>
            <person name="Arias-Moreno D.M."/>
            <person name="Jimenez-Jacinto V."/>
            <person name="Jimenez-Bremont J.F."/>
            <person name="Swaminathan K."/>
            <person name="Moose S.P."/>
            <person name="Guerrero-Gonzalez M.L."/>
            <person name="Marino-Ramirez L."/>
            <person name="Landsman D."/>
            <person name="Rodriguez-Kessler M."/>
            <person name="Delgado-Sanchez P."/>
        </authorList>
    </citation>
    <scope>NUCLEOTIDE SEQUENCE</scope>
    <source>
        <tissue evidence="1">Cladode</tissue>
    </source>
</reference>
<dbReference type="EMBL" id="GISG01267312">
    <property type="protein sequence ID" value="MBA4675463.1"/>
    <property type="molecule type" value="Transcribed_RNA"/>
</dbReference>
<dbReference type="EMBL" id="GISG01267311">
    <property type="protein sequence ID" value="MBA4675462.1"/>
    <property type="molecule type" value="Transcribed_RNA"/>
</dbReference>
<organism evidence="1">
    <name type="scientific">Opuntia streptacantha</name>
    <name type="common">Prickly pear cactus</name>
    <name type="synonym">Opuntia cardona</name>
    <dbReference type="NCBI Taxonomy" id="393608"/>
    <lineage>
        <taxon>Eukaryota</taxon>
        <taxon>Viridiplantae</taxon>
        <taxon>Streptophyta</taxon>
        <taxon>Embryophyta</taxon>
        <taxon>Tracheophyta</taxon>
        <taxon>Spermatophyta</taxon>
        <taxon>Magnoliopsida</taxon>
        <taxon>eudicotyledons</taxon>
        <taxon>Gunneridae</taxon>
        <taxon>Pentapetalae</taxon>
        <taxon>Caryophyllales</taxon>
        <taxon>Cactineae</taxon>
        <taxon>Cactaceae</taxon>
        <taxon>Opuntioideae</taxon>
        <taxon>Opuntia</taxon>
    </lineage>
</organism>
<name>A0A7C9EUN0_OPUST</name>
<evidence type="ECO:0000313" key="1">
    <source>
        <dbReference type="EMBL" id="MBA4675466.1"/>
    </source>
</evidence>
<dbReference type="EMBL" id="GISG01267314">
    <property type="protein sequence ID" value="MBA4675465.1"/>
    <property type="molecule type" value="Transcribed_RNA"/>
</dbReference>
<reference evidence="1" key="1">
    <citation type="journal article" date="2013" name="J. Plant Res.">
        <title>Effect of fungi and light on seed germination of three Opuntia species from semiarid lands of central Mexico.</title>
        <authorList>
            <person name="Delgado-Sanchez P."/>
            <person name="Jimenez-Bremont J.F."/>
            <person name="Guerrero-Gonzalez Mde L."/>
            <person name="Flores J."/>
        </authorList>
    </citation>
    <scope>NUCLEOTIDE SEQUENCE</scope>
    <source>
        <tissue evidence="1">Cladode</tissue>
    </source>
</reference>
<accession>A0A7C9EUN0</accession>